<dbReference type="GO" id="GO:0032190">
    <property type="term" value="F:acrosin binding"/>
    <property type="evidence" value="ECO:0007669"/>
    <property type="project" value="TreeGrafter"/>
</dbReference>
<dbReference type="GO" id="GO:0035804">
    <property type="term" value="F:structural constituent of egg coat"/>
    <property type="evidence" value="ECO:0007669"/>
    <property type="project" value="TreeGrafter"/>
</dbReference>
<name>A0A8C6SP27_9GOBI</name>
<evidence type="ECO:0000256" key="1">
    <source>
        <dbReference type="SAM" id="SignalP"/>
    </source>
</evidence>
<accession>A0A8C6SP27</accession>
<protein>
    <recommendedName>
        <fullName evidence="4">Vitelline envelope sperm lysin receptor</fullName>
    </recommendedName>
</protein>
<dbReference type="GO" id="GO:0060468">
    <property type="term" value="P:prevention of polyspermy"/>
    <property type="evidence" value="ECO:0007669"/>
    <property type="project" value="TreeGrafter"/>
</dbReference>
<feature type="signal peptide" evidence="1">
    <location>
        <begin position="1"/>
        <end position="27"/>
    </location>
</feature>
<evidence type="ECO:0000313" key="2">
    <source>
        <dbReference type="Ensembl" id="ENSNMLP00000009599.1"/>
    </source>
</evidence>
<dbReference type="GO" id="GO:0007339">
    <property type="term" value="P:binding of sperm to zona pellucida"/>
    <property type="evidence" value="ECO:0007669"/>
    <property type="project" value="TreeGrafter"/>
</dbReference>
<evidence type="ECO:0008006" key="4">
    <source>
        <dbReference type="Google" id="ProtNLM"/>
    </source>
</evidence>
<dbReference type="PANTHER" id="PTHR23343">
    <property type="entry name" value="ZONA PELLUCIDA SPERM-BINDING PROTEIN"/>
    <property type="match status" value="1"/>
</dbReference>
<dbReference type="GO" id="GO:0035805">
    <property type="term" value="C:egg coat"/>
    <property type="evidence" value="ECO:0007669"/>
    <property type="project" value="TreeGrafter"/>
</dbReference>
<dbReference type="InterPro" id="IPR051148">
    <property type="entry name" value="Zona_Pellucida_Domain_gp"/>
</dbReference>
<evidence type="ECO:0000313" key="3">
    <source>
        <dbReference type="Proteomes" id="UP000694523"/>
    </source>
</evidence>
<keyword evidence="3" id="KW-1185">Reference proteome</keyword>
<proteinExistence type="predicted"/>
<dbReference type="Proteomes" id="UP000694523">
    <property type="component" value="Unplaced"/>
</dbReference>
<keyword evidence="1" id="KW-0732">Signal</keyword>
<dbReference type="PANTHER" id="PTHR23343:SF117">
    <property type="entry name" value="ZONA PELLUCIDA SPERM-BINDING PROTEIN 4-LIKE ISOFORM X1"/>
    <property type="match status" value="1"/>
</dbReference>
<dbReference type="Ensembl" id="ENSNMLT00000010851.1">
    <property type="protein sequence ID" value="ENSNMLP00000009599.1"/>
    <property type="gene ID" value="ENSNMLG00000006665.1"/>
</dbReference>
<reference evidence="2" key="1">
    <citation type="submission" date="2025-08" db="UniProtKB">
        <authorList>
            <consortium name="Ensembl"/>
        </authorList>
    </citation>
    <scope>IDENTIFICATION</scope>
</reference>
<reference evidence="2" key="2">
    <citation type="submission" date="2025-09" db="UniProtKB">
        <authorList>
            <consortium name="Ensembl"/>
        </authorList>
    </citation>
    <scope>IDENTIFICATION</scope>
</reference>
<sequence length="353" mass="39039">MNLKPKYCVGVVVICSIAVVTFHSGVCEPAGYSSRTFEQRLNNDTQSVQTAAMLKARRRHLVSRMRPNIHPKFIKSVEHLGQTSTSAMSALGPAQDQYQNNPYNHFKTNCNKGEVKRIRQGRFDIAGAGQASTTLLFPSGSLHSDSQTQTEVRGDQQPVVQCTEASMTLRVPRKWAAQLRVGTGNYFSFPLSKLPPQCGYSIHKSWRDIYVVVQYNGCHVTQEGARYVLPLLWLRTPVKISCPVSPLKSQAVVGLSLCCSSFGITIRIQGPSAAKELHVNVRGEWTPLRELVQHCGYSMDRSNAETIITAPFLACGITSRDGNRELSLQIGAEVFALTCRLSPLKYPSIKVLN</sequence>
<dbReference type="AlphaFoldDB" id="A0A8C6SP27"/>
<feature type="chain" id="PRO_5034951423" description="Vitelline envelope sperm lysin receptor" evidence="1">
    <location>
        <begin position="28"/>
        <end position="353"/>
    </location>
</feature>
<organism evidence="2 3">
    <name type="scientific">Neogobius melanostomus</name>
    <name type="common">round goby</name>
    <dbReference type="NCBI Taxonomy" id="47308"/>
    <lineage>
        <taxon>Eukaryota</taxon>
        <taxon>Metazoa</taxon>
        <taxon>Chordata</taxon>
        <taxon>Craniata</taxon>
        <taxon>Vertebrata</taxon>
        <taxon>Euteleostomi</taxon>
        <taxon>Actinopterygii</taxon>
        <taxon>Neopterygii</taxon>
        <taxon>Teleostei</taxon>
        <taxon>Neoteleostei</taxon>
        <taxon>Acanthomorphata</taxon>
        <taxon>Gobiaria</taxon>
        <taxon>Gobiiformes</taxon>
        <taxon>Gobioidei</taxon>
        <taxon>Gobiidae</taxon>
        <taxon>Benthophilinae</taxon>
        <taxon>Neogobiini</taxon>
        <taxon>Neogobius</taxon>
    </lineage>
</organism>